<evidence type="ECO:0000313" key="1">
    <source>
        <dbReference type="EMBL" id="NEN74289.1"/>
    </source>
</evidence>
<evidence type="ECO:0000313" key="2">
    <source>
        <dbReference type="Proteomes" id="UP000471360"/>
    </source>
</evidence>
<proteinExistence type="predicted"/>
<organism evidence="1 2">
    <name type="scientific">Escherichia coli</name>
    <dbReference type="NCBI Taxonomy" id="562"/>
    <lineage>
        <taxon>Bacteria</taxon>
        <taxon>Pseudomonadati</taxon>
        <taxon>Pseudomonadota</taxon>
        <taxon>Gammaproteobacteria</taxon>
        <taxon>Enterobacterales</taxon>
        <taxon>Enterobacteriaceae</taxon>
        <taxon>Escherichia</taxon>
    </lineage>
</organism>
<dbReference type="AlphaFoldDB" id="A0A8T6QKU5"/>
<name>A0A8T6QKU5_ECOLX</name>
<reference evidence="1 2" key="1">
    <citation type="submission" date="2020-02" db="EMBL/GenBank/DDBJ databases">
        <authorList>
            <person name="Subbiah M."/>
            <person name="Call D."/>
        </authorList>
    </citation>
    <scope>NUCLEOTIDE SEQUENCE [LARGE SCALE GENOMIC DNA]</scope>
    <source>
        <strain evidence="1 2">8375wB1</strain>
    </source>
</reference>
<dbReference type="Proteomes" id="UP000471360">
    <property type="component" value="Unassembled WGS sequence"/>
</dbReference>
<gene>
    <name evidence="1" type="ORF">G3W53_30685</name>
</gene>
<dbReference type="SUPFAM" id="SSF69279">
    <property type="entry name" value="Phage tail proteins"/>
    <property type="match status" value="1"/>
</dbReference>
<comment type="caution">
    <text evidence="1">The sequence shown here is derived from an EMBL/GenBank/DDBJ whole genome shotgun (WGS) entry which is preliminary data.</text>
</comment>
<dbReference type="Pfam" id="PF05954">
    <property type="entry name" value="Phage_GPD"/>
    <property type="match status" value="1"/>
</dbReference>
<protein>
    <submittedName>
        <fullName evidence="1">Type VI secretion system tip protein VgrG</fullName>
    </submittedName>
</protein>
<dbReference type="EMBL" id="JAAGYP010000662">
    <property type="protein sequence ID" value="NEN74289.1"/>
    <property type="molecule type" value="Genomic_DNA"/>
</dbReference>
<sequence length="159" mass="18354">MSWVFRISHKLKIRGLQSPVDVLTFEGREQLSTPFRYDIQFTSSDKAITPESVLMQDGAFSLTAPPVQGMPVQAPLRTLYGVITGFKHLSSSQDEARYEVRLEPRMALLARSCQNAIYQNQTVPQIVEKILRERHQMRGQDFVFNLKSEYPSREQVMQY</sequence>
<dbReference type="Gene3D" id="2.30.110.50">
    <property type="match status" value="1"/>
</dbReference>
<feature type="non-terminal residue" evidence="1">
    <location>
        <position position="159"/>
    </location>
</feature>
<accession>A0A8T6QKU5</accession>